<evidence type="ECO:0000313" key="1">
    <source>
        <dbReference type="EMBL" id="TYT27440.1"/>
    </source>
</evidence>
<gene>
    <name evidence="1" type="ORF">FZO89_02100</name>
</gene>
<dbReference type="EMBL" id="VTFT01000001">
    <property type="protein sequence ID" value="TYT27440.1"/>
    <property type="molecule type" value="Genomic_DNA"/>
</dbReference>
<comment type="caution">
    <text evidence="1">The sequence shown here is derived from an EMBL/GenBank/DDBJ whole genome shotgun (WGS) entry which is preliminary data.</text>
</comment>
<name>A0A5D4XWZ9_9GAMM</name>
<sequence>MTCALLATALAACGGGSTGGDVAQATAETAPADPAFVADNEAWRVQRRERLLQPHGWASLIGLHWIELPAHYVGSGATSGIRLAKGPERMGLLQQQGGKVFLTPEPDAVLTVDGTPAKGRFELLPDISGTPTLVGFDEGKGQLGLVDRNGRKALRVSHAEAATLTGLGPLDYWPADPSWRIAARFVPHPAGKTIPIMDITSQQAPQPNPGAVEFEHGGNSYRIEALEGEEGGLFLVFADRTSGHDSYAAGRYLYTDAPAADGTVFVDFNRAYNPPCVFTDYATCPLPPPENRLDLAITAGEKKYVRPST</sequence>
<dbReference type="Proteomes" id="UP000324973">
    <property type="component" value="Unassembled WGS sequence"/>
</dbReference>
<dbReference type="Pfam" id="PF07920">
    <property type="entry name" value="DUF1684"/>
    <property type="match status" value="1"/>
</dbReference>
<reference evidence="1 2" key="1">
    <citation type="submission" date="2019-08" db="EMBL/GenBank/DDBJ databases">
        <title>Luteimonas viscosus sp. nov., isolated from soil of a sunflower field.</title>
        <authorList>
            <person name="Jianli Z."/>
            <person name="Ying Z."/>
        </authorList>
    </citation>
    <scope>NUCLEOTIDE SEQUENCE [LARGE SCALE GENOMIC DNA]</scope>
    <source>
        <strain evidence="1 2">XBU10</strain>
    </source>
</reference>
<keyword evidence="2" id="KW-1185">Reference proteome</keyword>
<dbReference type="OrthoDB" id="5493262at2"/>
<dbReference type="PANTHER" id="PTHR41913">
    <property type="entry name" value="DUF1684 DOMAIN-CONTAINING PROTEIN"/>
    <property type="match status" value="1"/>
</dbReference>
<proteinExistence type="predicted"/>
<organism evidence="1 2">
    <name type="scientific">Luteimonas viscosa</name>
    <dbReference type="NCBI Taxonomy" id="1132694"/>
    <lineage>
        <taxon>Bacteria</taxon>
        <taxon>Pseudomonadati</taxon>
        <taxon>Pseudomonadota</taxon>
        <taxon>Gammaproteobacteria</taxon>
        <taxon>Lysobacterales</taxon>
        <taxon>Lysobacteraceae</taxon>
        <taxon>Luteimonas</taxon>
    </lineage>
</organism>
<protein>
    <submittedName>
        <fullName evidence="1">DUF1684 domain-containing protein</fullName>
    </submittedName>
</protein>
<dbReference type="PANTHER" id="PTHR41913:SF1">
    <property type="entry name" value="DUF1684 DOMAIN-CONTAINING PROTEIN"/>
    <property type="match status" value="1"/>
</dbReference>
<dbReference type="AlphaFoldDB" id="A0A5D4XWZ9"/>
<evidence type="ECO:0000313" key="2">
    <source>
        <dbReference type="Proteomes" id="UP000324973"/>
    </source>
</evidence>
<dbReference type="InterPro" id="IPR012467">
    <property type="entry name" value="DUF1684"/>
</dbReference>
<accession>A0A5D4XWZ9</accession>